<dbReference type="Pfam" id="PF02776">
    <property type="entry name" value="TPP_enzyme_N"/>
    <property type="match status" value="1"/>
</dbReference>
<dbReference type="CDD" id="cd07035">
    <property type="entry name" value="TPP_PYR_POX_like"/>
    <property type="match status" value="1"/>
</dbReference>
<dbReference type="GO" id="GO:0050660">
    <property type="term" value="F:flavin adenine dinucleotide binding"/>
    <property type="evidence" value="ECO:0007669"/>
    <property type="project" value="TreeGrafter"/>
</dbReference>
<dbReference type="GO" id="GO:0000287">
    <property type="term" value="F:magnesium ion binding"/>
    <property type="evidence" value="ECO:0007669"/>
    <property type="project" value="InterPro"/>
</dbReference>
<evidence type="ECO:0000313" key="8">
    <source>
        <dbReference type="EMBL" id="RLV73782.1"/>
    </source>
</evidence>
<feature type="domain" description="Thiamine pyrophosphate enzyme central" evidence="5">
    <location>
        <begin position="190"/>
        <end position="318"/>
    </location>
</feature>
<dbReference type="GO" id="GO:0003984">
    <property type="term" value="F:acetolactate synthase activity"/>
    <property type="evidence" value="ECO:0007669"/>
    <property type="project" value="TreeGrafter"/>
</dbReference>
<protein>
    <recommendedName>
        <fullName evidence="10">Acetolactate synthase</fullName>
    </recommendedName>
</protein>
<dbReference type="Pfam" id="PF02775">
    <property type="entry name" value="TPP_enzyme_C"/>
    <property type="match status" value="1"/>
</dbReference>
<dbReference type="SUPFAM" id="SSF52467">
    <property type="entry name" value="DHS-like NAD/FAD-binding domain"/>
    <property type="match status" value="1"/>
</dbReference>
<dbReference type="KEGG" id="src:M271_12410"/>
<name>A0A0A0NDA1_STRRN</name>
<dbReference type="InterPro" id="IPR045229">
    <property type="entry name" value="TPP_enz"/>
</dbReference>
<dbReference type="Gene3D" id="3.40.50.1220">
    <property type="entry name" value="TPP-binding domain"/>
    <property type="match status" value="1"/>
</dbReference>
<dbReference type="Proteomes" id="UP000281594">
    <property type="component" value="Unassembled WGS sequence"/>
</dbReference>
<dbReference type="PANTHER" id="PTHR18968">
    <property type="entry name" value="THIAMINE PYROPHOSPHATE ENZYMES"/>
    <property type="match status" value="1"/>
</dbReference>
<dbReference type="GO" id="GO:0009097">
    <property type="term" value="P:isoleucine biosynthetic process"/>
    <property type="evidence" value="ECO:0007669"/>
    <property type="project" value="TreeGrafter"/>
</dbReference>
<dbReference type="eggNOG" id="COG0028">
    <property type="taxonomic scope" value="Bacteria"/>
</dbReference>
<evidence type="ECO:0000256" key="1">
    <source>
        <dbReference type="ARBA" id="ARBA00001964"/>
    </source>
</evidence>
<comment type="caution">
    <text evidence="8">The sequence shown here is derived from an EMBL/GenBank/DDBJ whole genome shotgun (WGS) entry which is preliminary data.</text>
</comment>
<gene>
    <name evidence="8" type="ORF">D3C57_131190</name>
</gene>
<dbReference type="Pfam" id="PF00205">
    <property type="entry name" value="TPP_enzyme_M"/>
    <property type="match status" value="1"/>
</dbReference>
<dbReference type="STRING" id="1343740.M271_12410"/>
<dbReference type="EMBL" id="QYCY01000002">
    <property type="protein sequence ID" value="RLV73782.1"/>
    <property type="molecule type" value="Genomic_DNA"/>
</dbReference>
<dbReference type="PROSITE" id="PS00187">
    <property type="entry name" value="TPP_ENZYMES"/>
    <property type="match status" value="1"/>
</dbReference>
<evidence type="ECO:0000256" key="3">
    <source>
        <dbReference type="ARBA" id="ARBA00023052"/>
    </source>
</evidence>
<keyword evidence="3 4" id="KW-0786">Thiamine pyrophosphate</keyword>
<feature type="domain" description="Thiamine pyrophosphate enzyme TPP-binding" evidence="6">
    <location>
        <begin position="386"/>
        <end position="528"/>
    </location>
</feature>
<dbReference type="RefSeq" id="WP_020867486.1">
    <property type="nucleotide sequence ID" value="NC_022785.1"/>
</dbReference>
<sequence>MLFHEATARALSDHGVTTVFGVLGDANLYVMDAFQRHAGGTFVSMANEAGAVLAANGYARTSGRLGVATVTHGPALTNTVTALVEGVRDRTPVLLIAGDTAVADRENFQNISQRDVVLPTGAGFEQVRTPHTVAEDLTTAIRRAVLERRPVVLNMPVDFQWEEVAYAPLPPGWLPSQAVPPDPEVMDRTVGVVGSAERPIVLAGQGAVTPDARKALLRLASRIGAPVATTLRARDLFRGEPYDLGIFGTLSHQSALDVIARSDCVVAFGASLNKWTTAEGSLLEGKKLVHVDVDRGAPLRHSAVHVGVVGDATAVADGLVAWLDEAEVKPTGFASPKLAERLAARKRHEFPDRGTDSTVDIRTALIRLESRFPEERTLVFDGGRFIHHAFRILQVPEPRAYVHTVNFGSIGLGMGNAVGAAFGAPGRPTLLVTGDGGFMLGGLAEFGSAVRHGLDLVVVVLNDGAYGAEHVQLRDKGMDPAISTFTWPDLGPVATALGGQGLTVRNRAELDEALAAIEHRDRPVLIDVKIDPDAVPAPDY</sequence>
<evidence type="ECO:0000259" key="7">
    <source>
        <dbReference type="Pfam" id="PF02776"/>
    </source>
</evidence>
<dbReference type="InterPro" id="IPR012001">
    <property type="entry name" value="Thiamin_PyroP_enz_TPP-bd_dom"/>
</dbReference>
<evidence type="ECO:0000259" key="6">
    <source>
        <dbReference type="Pfam" id="PF02775"/>
    </source>
</evidence>
<evidence type="ECO:0008006" key="10">
    <source>
        <dbReference type="Google" id="ProtNLM"/>
    </source>
</evidence>
<dbReference type="PANTHER" id="PTHR18968:SF13">
    <property type="entry name" value="ACETOLACTATE SYNTHASE CATALYTIC SUBUNIT, MITOCHONDRIAL"/>
    <property type="match status" value="1"/>
</dbReference>
<dbReference type="Gene3D" id="3.40.50.970">
    <property type="match status" value="2"/>
</dbReference>
<feature type="domain" description="Thiamine pyrophosphate enzyme N-terminal TPP-binding" evidence="7">
    <location>
        <begin position="4"/>
        <end position="110"/>
    </location>
</feature>
<proteinExistence type="inferred from homology"/>
<dbReference type="GO" id="GO:0009099">
    <property type="term" value="P:L-valine biosynthetic process"/>
    <property type="evidence" value="ECO:0007669"/>
    <property type="project" value="TreeGrafter"/>
</dbReference>
<dbReference type="HOGENOM" id="CLU_013748_3_4_11"/>
<comment type="similarity">
    <text evidence="2 4">Belongs to the TPP enzyme family.</text>
</comment>
<dbReference type="GO" id="GO:0030976">
    <property type="term" value="F:thiamine pyrophosphate binding"/>
    <property type="evidence" value="ECO:0007669"/>
    <property type="project" value="InterPro"/>
</dbReference>
<dbReference type="InterPro" id="IPR029035">
    <property type="entry name" value="DHS-like_NAD/FAD-binding_dom"/>
</dbReference>
<evidence type="ECO:0000313" key="9">
    <source>
        <dbReference type="Proteomes" id="UP000281594"/>
    </source>
</evidence>
<dbReference type="AlphaFoldDB" id="A0A0A0NDA1"/>
<evidence type="ECO:0000256" key="2">
    <source>
        <dbReference type="ARBA" id="ARBA00007812"/>
    </source>
</evidence>
<dbReference type="InterPro" id="IPR012000">
    <property type="entry name" value="Thiamin_PyroP_enz_cen_dom"/>
</dbReference>
<reference evidence="8 9" key="1">
    <citation type="journal article" date="2018" name="J. Biol. Chem.">
        <title>Discovery of the actinoplanic acid pathway in Streptomyces rapamycinicus reveals a genetically conserved synergism with rapamycin.</title>
        <authorList>
            <person name="Mrak P."/>
            <person name="Krastel P."/>
            <person name="Pivk Lukancic P."/>
            <person name="Tao J."/>
            <person name="Pistorius D."/>
            <person name="Moore C.M."/>
        </authorList>
    </citation>
    <scope>NUCLEOTIDE SEQUENCE [LARGE SCALE GENOMIC DNA]</scope>
    <source>
        <strain evidence="8 9">NRRL 5491</strain>
    </source>
</reference>
<dbReference type="GO" id="GO:0005948">
    <property type="term" value="C:acetolactate synthase complex"/>
    <property type="evidence" value="ECO:0007669"/>
    <property type="project" value="TreeGrafter"/>
</dbReference>
<dbReference type="CDD" id="cd00568">
    <property type="entry name" value="TPP_enzymes"/>
    <property type="match status" value="1"/>
</dbReference>
<dbReference type="SUPFAM" id="SSF52518">
    <property type="entry name" value="Thiamin diphosphate-binding fold (THDP-binding)"/>
    <property type="match status" value="2"/>
</dbReference>
<dbReference type="InterPro" id="IPR000399">
    <property type="entry name" value="TPP-bd_CS"/>
</dbReference>
<evidence type="ECO:0000259" key="5">
    <source>
        <dbReference type="Pfam" id="PF00205"/>
    </source>
</evidence>
<dbReference type="InterPro" id="IPR011766">
    <property type="entry name" value="TPP_enzyme_TPP-bd"/>
</dbReference>
<accession>A0A0A0NDA1</accession>
<dbReference type="InterPro" id="IPR029061">
    <property type="entry name" value="THDP-binding"/>
</dbReference>
<evidence type="ECO:0000256" key="4">
    <source>
        <dbReference type="RuleBase" id="RU362132"/>
    </source>
</evidence>
<comment type="cofactor">
    <cofactor evidence="1">
        <name>thiamine diphosphate</name>
        <dbReference type="ChEBI" id="CHEBI:58937"/>
    </cofactor>
</comment>
<organism evidence="8 9">
    <name type="scientific">Streptomyces rapamycinicus (strain ATCC 29253 / DSM 41530 / NRRL 5491 / AYB-994)</name>
    <name type="common">Streptomyces hygroscopicus (strain ATCC 29253)</name>
    <dbReference type="NCBI Taxonomy" id="1343740"/>
    <lineage>
        <taxon>Bacteria</taxon>
        <taxon>Bacillati</taxon>
        <taxon>Actinomycetota</taxon>
        <taxon>Actinomycetes</taxon>
        <taxon>Kitasatosporales</taxon>
        <taxon>Streptomycetaceae</taxon>
        <taxon>Streptomyces</taxon>
        <taxon>Streptomyces violaceusniger group</taxon>
    </lineage>
</organism>